<dbReference type="AlphaFoldDB" id="A0AAV7S640"/>
<evidence type="ECO:0000256" key="3">
    <source>
        <dbReference type="ARBA" id="ARBA00004214"/>
    </source>
</evidence>
<dbReference type="SMART" id="SM00324">
    <property type="entry name" value="RhoGAP"/>
    <property type="match status" value="1"/>
</dbReference>
<keyword evidence="17" id="KW-0221">Differentiation</keyword>
<feature type="region of interest" description="Disordered" evidence="33">
    <location>
        <begin position="34"/>
        <end position="60"/>
    </location>
</feature>
<dbReference type="PROSITE" id="PS50238">
    <property type="entry name" value="RHOGAP"/>
    <property type="match status" value="1"/>
</dbReference>
<evidence type="ECO:0000256" key="16">
    <source>
        <dbReference type="ARBA" id="ARBA00022771"/>
    </source>
</evidence>
<keyword evidence="10" id="KW-1003">Cell membrane</keyword>
<keyword evidence="28" id="KW-0131">Cell cycle</keyword>
<keyword evidence="20" id="KW-0744">Spermatogenesis</keyword>
<dbReference type="GO" id="GO:0051256">
    <property type="term" value="P:mitotic spindle midzone assembly"/>
    <property type="evidence" value="ECO:0007669"/>
    <property type="project" value="TreeGrafter"/>
</dbReference>
<evidence type="ECO:0000313" key="37">
    <source>
        <dbReference type="Proteomes" id="UP001066276"/>
    </source>
</evidence>
<dbReference type="CDD" id="cd20821">
    <property type="entry name" value="C1_MgcRacGAP"/>
    <property type="match status" value="1"/>
</dbReference>
<dbReference type="GO" id="GO:0007283">
    <property type="term" value="P:spermatogenesis"/>
    <property type="evidence" value="ECO:0007669"/>
    <property type="project" value="UniProtKB-KW"/>
</dbReference>
<evidence type="ECO:0000256" key="13">
    <source>
        <dbReference type="ARBA" id="ARBA00022553"/>
    </source>
</evidence>
<evidence type="ECO:0000256" key="14">
    <source>
        <dbReference type="ARBA" id="ARBA00022618"/>
    </source>
</evidence>
<evidence type="ECO:0000256" key="17">
    <source>
        <dbReference type="ARBA" id="ARBA00022782"/>
    </source>
</evidence>
<keyword evidence="27" id="KW-0539">Nucleus</keyword>
<dbReference type="GO" id="GO:0030154">
    <property type="term" value="P:cell differentiation"/>
    <property type="evidence" value="ECO:0007669"/>
    <property type="project" value="UniProtKB-KW"/>
</dbReference>
<protein>
    <recommendedName>
        <fullName evidence="30">Rac GTPase-activating protein 1</fullName>
    </recommendedName>
    <alternativeName>
        <fullName evidence="31">Male germ cell RacGap</fullName>
    </alternativeName>
</protein>
<keyword evidence="22 32" id="KW-0175">Coiled coil</keyword>
<evidence type="ECO:0000256" key="9">
    <source>
        <dbReference type="ARBA" id="ARBA00022473"/>
    </source>
</evidence>
<dbReference type="GO" id="GO:0001669">
    <property type="term" value="C:acrosomal vesicle"/>
    <property type="evidence" value="ECO:0007669"/>
    <property type="project" value="UniProtKB-SubCell"/>
</dbReference>
<evidence type="ECO:0000256" key="29">
    <source>
        <dbReference type="ARBA" id="ARBA00023329"/>
    </source>
</evidence>
<reference evidence="36" key="1">
    <citation type="journal article" date="2022" name="bioRxiv">
        <title>Sequencing and chromosome-scale assembly of the giantPleurodeles waltlgenome.</title>
        <authorList>
            <person name="Brown T."/>
            <person name="Elewa A."/>
            <person name="Iarovenko S."/>
            <person name="Subramanian E."/>
            <person name="Araus A.J."/>
            <person name="Petzold A."/>
            <person name="Susuki M."/>
            <person name="Suzuki K.-i.T."/>
            <person name="Hayashi T."/>
            <person name="Toyoda A."/>
            <person name="Oliveira C."/>
            <person name="Osipova E."/>
            <person name="Leigh N.D."/>
            <person name="Simon A."/>
            <person name="Yun M.H."/>
        </authorList>
    </citation>
    <scope>NUCLEOTIDE SEQUENCE</scope>
    <source>
        <strain evidence="36">20211129_DDA</strain>
        <tissue evidence="36">Liver</tissue>
    </source>
</reference>
<evidence type="ECO:0000256" key="24">
    <source>
        <dbReference type="ARBA" id="ARBA00023121"/>
    </source>
</evidence>
<dbReference type="Gene3D" id="1.10.555.10">
    <property type="entry name" value="Rho GTPase activation protein"/>
    <property type="match status" value="1"/>
</dbReference>
<feature type="region of interest" description="Disordered" evidence="33">
    <location>
        <begin position="240"/>
        <end position="271"/>
    </location>
</feature>
<evidence type="ECO:0000256" key="23">
    <source>
        <dbReference type="ARBA" id="ARBA00023065"/>
    </source>
</evidence>
<evidence type="ECO:0000256" key="6">
    <source>
        <dbReference type="ARBA" id="ARBA00004626"/>
    </source>
</evidence>
<evidence type="ECO:0000256" key="12">
    <source>
        <dbReference type="ARBA" id="ARBA00022499"/>
    </source>
</evidence>
<evidence type="ECO:0000256" key="32">
    <source>
        <dbReference type="SAM" id="Coils"/>
    </source>
</evidence>
<proteinExistence type="predicted"/>
<dbReference type="CDD" id="cd04382">
    <property type="entry name" value="RhoGAP_MgcRacGAP"/>
    <property type="match status" value="1"/>
</dbReference>
<comment type="subcellular location">
    <subcellularLocation>
        <location evidence="5">Cell membrane</location>
        <topology evidence="5">Peripheral membrane protein</topology>
        <orientation evidence="5">Cytoplasmic side</orientation>
    </subcellularLocation>
    <subcellularLocation>
        <location evidence="6">Cleavage furrow</location>
    </subcellularLocation>
    <subcellularLocation>
        <location evidence="2">Cytoplasm</location>
        <location evidence="2">Cytoskeleton</location>
        <location evidence="2">Spindle</location>
    </subcellularLocation>
    <subcellularLocation>
        <location evidence="4">Cytoplasmic vesicle</location>
        <location evidence="4">Secretory vesicle</location>
        <location evidence="4">Acrosome</location>
    </subcellularLocation>
    <subcellularLocation>
        <location evidence="3">Midbody</location>
    </subcellularLocation>
    <subcellularLocation>
        <location evidence="1">Nucleus</location>
    </subcellularLocation>
</comment>
<comment type="caution">
    <text evidence="36">The sequence shown here is derived from an EMBL/GenBank/DDBJ whole genome shotgun (WGS) entry which is preliminary data.</text>
</comment>
<keyword evidence="7" id="KW-0813">Transport</keyword>
<keyword evidence="15" id="KW-0479">Metal-binding</keyword>
<feature type="compositionally biased region" description="Low complexity" evidence="33">
    <location>
        <begin position="643"/>
        <end position="655"/>
    </location>
</feature>
<keyword evidence="11" id="KW-0963">Cytoplasm</keyword>
<evidence type="ECO:0000256" key="33">
    <source>
        <dbReference type="SAM" id="MobiDB-lite"/>
    </source>
</evidence>
<dbReference type="InterPro" id="IPR046349">
    <property type="entry name" value="C1-like_sf"/>
</dbReference>
<evidence type="ECO:0000259" key="35">
    <source>
        <dbReference type="PROSITE" id="PS50238"/>
    </source>
</evidence>
<keyword evidence="29" id="KW-0968">Cytoplasmic vesicle</keyword>
<gene>
    <name evidence="36" type="ORF">NDU88_000986</name>
</gene>
<dbReference type="PANTHER" id="PTHR46199">
    <property type="entry name" value="RAC GTPASE-ACTIVATING PROTEIN 1"/>
    <property type="match status" value="1"/>
</dbReference>
<evidence type="ECO:0000256" key="30">
    <source>
        <dbReference type="ARBA" id="ARBA00067896"/>
    </source>
</evidence>
<evidence type="ECO:0000256" key="7">
    <source>
        <dbReference type="ARBA" id="ARBA00022448"/>
    </source>
</evidence>
<dbReference type="Pfam" id="PF00130">
    <property type="entry name" value="C1_1"/>
    <property type="match status" value="1"/>
</dbReference>
<dbReference type="GO" id="GO:0030496">
    <property type="term" value="C:midbody"/>
    <property type="evidence" value="ECO:0007669"/>
    <property type="project" value="UniProtKB-SubCell"/>
</dbReference>
<keyword evidence="21" id="KW-0007">Acetylation</keyword>
<dbReference type="Proteomes" id="UP001066276">
    <property type="component" value="Chromosome 4_2"/>
</dbReference>
<feature type="domain" description="Phorbol-ester/DAG-type" evidence="34">
    <location>
        <begin position="346"/>
        <end position="395"/>
    </location>
</feature>
<evidence type="ECO:0000256" key="20">
    <source>
        <dbReference type="ARBA" id="ARBA00022871"/>
    </source>
</evidence>
<dbReference type="GO" id="GO:0032154">
    <property type="term" value="C:cleavage furrow"/>
    <property type="evidence" value="ECO:0007669"/>
    <property type="project" value="UniProtKB-SubCell"/>
</dbReference>
<dbReference type="GO" id="GO:0007266">
    <property type="term" value="P:Rho protein signal transduction"/>
    <property type="evidence" value="ECO:0007669"/>
    <property type="project" value="TreeGrafter"/>
</dbReference>
<dbReference type="InterPro" id="IPR002219">
    <property type="entry name" value="PKC_DAG/PE"/>
</dbReference>
<sequence>MTPRHQLWERTYNFIRIPSFILVPLNGSHVKRWRRKARGSGSRTGIGPQKRRPVPEFPGRGEMAMTTMMNLRNLFEQLIRQVDVLNEGIEPQFIQLAKTFDEFRKKWQKTEQELGRARETLMKTETERSALEVKLKHARNQVDVEIKRRQRAEADCERLERQIQLIRELLMCDASGSIQLSEQQKNALAFLNNNRTRSSDGAKRLSTIDESASILSDISFDKTDDSVDWDSSLVRTVRLKKREKRRSSRLHTEGPPGPAKKTRSIGASADQNDSIVATTTVTVPNNGGPIEAVSTIETGPYWTRSRRRTANLQPWSSDSTLSSRNVDFNSASDSTRTPQSTGGMRLHEFVSKTVIKPESCVPCGKRIKFGKLSLKCRDCRVVSHPECRDRCPLPCIPTLGGTPVRIGEGSLADFVSSTPPMIPSVVVHCVNEIEQRGLHETGLYRISGCDRTVKDLKEKFLRSKTVPLLSKVDDIHAVCGFLKDFLRNLKEPLLTFRLNKTFMTAAEIGDEDNSKAAIYQAVDELPPAHRDTLAFLMIHLQRVAQSPHCKMDITNLAKVFGPTLVAHAVPDPDPMTILQDTKRQPKVIERLLSLPVEYWSQFMMVEQENMDPSHIIENTNAYNTPGTPDIKGSLFGPITTPEQQLSKTPSSSSLSQRVRSTLGKTTPKFGSKSKSVTSIGRPGNFFASPMLK</sequence>
<evidence type="ECO:0000256" key="21">
    <source>
        <dbReference type="ARBA" id="ARBA00022990"/>
    </source>
</evidence>
<feature type="domain" description="Rho-GAP" evidence="35">
    <location>
        <begin position="409"/>
        <end position="599"/>
    </location>
</feature>
<evidence type="ECO:0000256" key="25">
    <source>
        <dbReference type="ARBA" id="ARBA00023136"/>
    </source>
</evidence>
<dbReference type="GO" id="GO:0000281">
    <property type="term" value="P:mitotic cytokinesis"/>
    <property type="evidence" value="ECO:0007669"/>
    <property type="project" value="TreeGrafter"/>
</dbReference>
<dbReference type="PANTHER" id="PTHR46199:SF3">
    <property type="entry name" value="RAC GTPASE-ACTIVATING PROTEIN 1"/>
    <property type="match status" value="1"/>
</dbReference>
<dbReference type="PROSITE" id="PS50081">
    <property type="entry name" value="ZF_DAG_PE_2"/>
    <property type="match status" value="1"/>
</dbReference>
<keyword evidence="14" id="KW-0132">Cell division</keyword>
<organism evidence="36 37">
    <name type="scientific">Pleurodeles waltl</name>
    <name type="common">Iberian ribbed newt</name>
    <dbReference type="NCBI Taxonomy" id="8319"/>
    <lineage>
        <taxon>Eukaryota</taxon>
        <taxon>Metazoa</taxon>
        <taxon>Chordata</taxon>
        <taxon>Craniata</taxon>
        <taxon>Vertebrata</taxon>
        <taxon>Euteleostomi</taxon>
        <taxon>Amphibia</taxon>
        <taxon>Batrachia</taxon>
        <taxon>Caudata</taxon>
        <taxon>Salamandroidea</taxon>
        <taxon>Salamandridae</taxon>
        <taxon>Pleurodelinae</taxon>
        <taxon>Pleurodeles</taxon>
    </lineage>
</organism>
<dbReference type="InterPro" id="IPR008936">
    <property type="entry name" value="Rho_GTPase_activation_prot"/>
</dbReference>
<keyword evidence="18" id="KW-0862">Zinc</keyword>
<evidence type="ECO:0000256" key="28">
    <source>
        <dbReference type="ARBA" id="ARBA00023306"/>
    </source>
</evidence>
<evidence type="ECO:0000256" key="1">
    <source>
        <dbReference type="ARBA" id="ARBA00004123"/>
    </source>
</evidence>
<evidence type="ECO:0000256" key="15">
    <source>
        <dbReference type="ARBA" id="ARBA00022723"/>
    </source>
</evidence>
<dbReference type="SUPFAM" id="SSF57889">
    <property type="entry name" value="Cysteine-rich domain"/>
    <property type="match status" value="1"/>
</dbReference>
<evidence type="ECO:0000256" key="18">
    <source>
        <dbReference type="ARBA" id="ARBA00022833"/>
    </source>
</evidence>
<keyword evidence="19" id="KW-0832">Ubl conjugation</keyword>
<keyword evidence="24" id="KW-0446">Lipid-binding</keyword>
<dbReference type="GO" id="GO:0005096">
    <property type="term" value="F:GTPase activator activity"/>
    <property type="evidence" value="ECO:0007669"/>
    <property type="project" value="UniProtKB-KW"/>
</dbReference>
<evidence type="ECO:0000256" key="8">
    <source>
        <dbReference type="ARBA" id="ARBA00022468"/>
    </source>
</evidence>
<dbReference type="GO" id="GO:0006811">
    <property type="term" value="P:monoatomic ion transport"/>
    <property type="evidence" value="ECO:0007669"/>
    <property type="project" value="UniProtKB-KW"/>
</dbReference>
<keyword evidence="16" id="KW-0863">Zinc-finger</keyword>
<keyword evidence="12" id="KW-1017">Isopeptide bond</keyword>
<feature type="region of interest" description="Disordered" evidence="33">
    <location>
        <begin position="632"/>
        <end position="692"/>
    </location>
</feature>
<dbReference type="InterPro" id="IPR000198">
    <property type="entry name" value="RhoGAP_dom"/>
</dbReference>
<evidence type="ECO:0000256" key="26">
    <source>
        <dbReference type="ARBA" id="ARBA00023212"/>
    </source>
</evidence>
<dbReference type="GO" id="GO:0097149">
    <property type="term" value="C:centralspindlin complex"/>
    <property type="evidence" value="ECO:0007669"/>
    <property type="project" value="TreeGrafter"/>
</dbReference>
<dbReference type="Pfam" id="PF00620">
    <property type="entry name" value="RhoGAP"/>
    <property type="match status" value="1"/>
</dbReference>
<dbReference type="SMART" id="SM00109">
    <property type="entry name" value="C1"/>
    <property type="match status" value="1"/>
</dbReference>
<evidence type="ECO:0000256" key="27">
    <source>
        <dbReference type="ARBA" id="ARBA00023242"/>
    </source>
</evidence>
<evidence type="ECO:0000256" key="22">
    <source>
        <dbReference type="ARBA" id="ARBA00023054"/>
    </source>
</evidence>
<feature type="compositionally biased region" description="Basic residues" evidence="33">
    <location>
        <begin position="240"/>
        <end position="249"/>
    </location>
</feature>
<keyword evidence="23" id="KW-0406">Ion transport</keyword>
<keyword evidence="25" id="KW-0472">Membrane</keyword>
<keyword evidence="26" id="KW-0206">Cytoskeleton</keyword>
<accession>A0AAV7S640</accession>
<keyword evidence="37" id="KW-1185">Reference proteome</keyword>
<dbReference type="FunFam" id="1.10.555.10:FF:000034">
    <property type="entry name" value="Rac GTPase-activating protein 1"/>
    <property type="match status" value="1"/>
</dbReference>
<evidence type="ECO:0000256" key="31">
    <source>
        <dbReference type="ARBA" id="ARBA00075869"/>
    </source>
</evidence>
<name>A0AAV7S640_PLEWA</name>
<keyword evidence="8" id="KW-0343">GTPase activation</keyword>
<dbReference type="SUPFAM" id="SSF48350">
    <property type="entry name" value="GTPase activation domain, GAP"/>
    <property type="match status" value="1"/>
</dbReference>
<dbReference type="PROSITE" id="PS00479">
    <property type="entry name" value="ZF_DAG_PE_1"/>
    <property type="match status" value="1"/>
</dbReference>
<dbReference type="GO" id="GO:0005634">
    <property type="term" value="C:nucleus"/>
    <property type="evidence" value="ECO:0007669"/>
    <property type="project" value="UniProtKB-SubCell"/>
</dbReference>
<dbReference type="FunFam" id="3.30.60.20:FF:000033">
    <property type="entry name" value="Rac GTPase-activating protein 1"/>
    <property type="match status" value="1"/>
</dbReference>
<evidence type="ECO:0000259" key="34">
    <source>
        <dbReference type="PROSITE" id="PS50081"/>
    </source>
</evidence>
<dbReference type="EMBL" id="JANPWB010000008">
    <property type="protein sequence ID" value="KAJ1160484.1"/>
    <property type="molecule type" value="Genomic_DNA"/>
</dbReference>
<feature type="coiled-coil region" evidence="32">
    <location>
        <begin position="121"/>
        <end position="169"/>
    </location>
</feature>
<dbReference type="GO" id="GO:0008289">
    <property type="term" value="F:lipid binding"/>
    <property type="evidence" value="ECO:0007669"/>
    <property type="project" value="UniProtKB-KW"/>
</dbReference>
<keyword evidence="13" id="KW-0597">Phosphoprotein</keyword>
<evidence type="ECO:0000256" key="5">
    <source>
        <dbReference type="ARBA" id="ARBA00004413"/>
    </source>
</evidence>
<evidence type="ECO:0000256" key="4">
    <source>
        <dbReference type="ARBA" id="ARBA00004218"/>
    </source>
</evidence>
<evidence type="ECO:0000256" key="11">
    <source>
        <dbReference type="ARBA" id="ARBA00022490"/>
    </source>
</evidence>
<keyword evidence="9" id="KW-0217">Developmental protein</keyword>
<evidence type="ECO:0000256" key="10">
    <source>
        <dbReference type="ARBA" id="ARBA00022475"/>
    </source>
</evidence>
<evidence type="ECO:0000256" key="19">
    <source>
        <dbReference type="ARBA" id="ARBA00022843"/>
    </source>
</evidence>
<evidence type="ECO:0000313" key="36">
    <source>
        <dbReference type="EMBL" id="KAJ1160484.1"/>
    </source>
</evidence>
<dbReference type="GO" id="GO:0008270">
    <property type="term" value="F:zinc ion binding"/>
    <property type="evidence" value="ECO:0007669"/>
    <property type="project" value="UniProtKB-KW"/>
</dbReference>
<dbReference type="GO" id="GO:0051233">
    <property type="term" value="C:spindle midzone"/>
    <property type="evidence" value="ECO:0007669"/>
    <property type="project" value="TreeGrafter"/>
</dbReference>
<dbReference type="Gene3D" id="3.30.60.20">
    <property type="match status" value="1"/>
</dbReference>
<evidence type="ECO:0000256" key="2">
    <source>
        <dbReference type="ARBA" id="ARBA00004186"/>
    </source>
</evidence>